<proteinExistence type="predicted"/>
<dbReference type="CDD" id="cd00303">
    <property type="entry name" value="retropepsin_like"/>
    <property type="match status" value="1"/>
</dbReference>
<dbReference type="PANTHER" id="PTHR33067">
    <property type="entry name" value="RNA-DIRECTED DNA POLYMERASE-RELATED"/>
    <property type="match status" value="1"/>
</dbReference>
<organism evidence="1 2">
    <name type="scientific">Tanacetum coccineum</name>
    <dbReference type="NCBI Taxonomy" id="301880"/>
    <lineage>
        <taxon>Eukaryota</taxon>
        <taxon>Viridiplantae</taxon>
        <taxon>Streptophyta</taxon>
        <taxon>Embryophyta</taxon>
        <taxon>Tracheophyta</taxon>
        <taxon>Spermatophyta</taxon>
        <taxon>Magnoliopsida</taxon>
        <taxon>eudicotyledons</taxon>
        <taxon>Gunneridae</taxon>
        <taxon>Pentapetalae</taxon>
        <taxon>asterids</taxon>
        <taxon>campanulids</taxon>
        <taxon>Asterales</taxon>
        <taxon>Asteraceae</taxon>
        <taxon>Asteroideae</taxon>
        <taxon>Anthemideae</taxon>
        <taxon>Anthemidinae</taxon>
        <taxon>Tanacetum</taxon>
    </lineage>
</organism>
<dbReference type="InterPro" id="IPR021109">
    <property type="entry name" value="Peptidase_aspartic_dom_sf"/>
</dbReference>
<keyword evidence="1" id="KW-0695">RNA-directed DNA polymerase</keyword>
<reference evidence="1" key="2">
    <citation type="submission" date="2022-01" db="EMBL/GenBank/DDBJ databases">
        <authorList>
            <person name="Yamashiro T."/>
            <person name="Shiraishi A."/>
            <person name="Satake H."/>
            <person name="Nakayama K."/>
        </authorList>
    </citation>
    <scope>NUCLEOTIDE SEQUENCE</scope>
</reference>
<dbReference type="Gene3D" id="2.40.70.10">
    <property type="entry name" value="Acid Proteases"/>
    <property type="match status" value="1"/>
</dbReference>
<gene>
    <name evidence="1" type="ORF">Tco_1032248</name>
</gene>
<reference evidence="1" key="1">
    <citation type="journal article" date="2022" name="Int. J. Mol. Sci.">
        <title>Draft Genome of Tanacetum Coccineum: Genomic Comparison of Closely Related Tanacetum-Family Plants.</title>
        <authorList>
            <person name="Yamashiro T."/>
            <person name="Shiraishi A."/>
            <person name="Nakayama K."/>
            <person name="Satake H."/>
        </authorList>
    </citation>
    <scope>NUCLEOTIDE SEQUENCE</scope>
</reference>
<protein>
    <submittedName>
        <fullName evidence="1">Reverse transcriptase domain-containing protein</fullName>
    </submittedName>
</protein>
<dbReference type="PANTHER" id="PTHR33067:SF39">
    <property type="entry name" value="TRANSCRIPTION FACTOR INTERACTOR AND REGULATOR CCHC(ZN) FAMILY"/>
    <property type="match status" value="1"/>
</dbReference>
<evidence type="ECO:0000313" key="2">
    <source>
        <dbReference type="Proteomes" id="UP001151760"/>
    </source>
</evidence>
<evidence type="ECO:0000313" key="1">
    <source>
        <dbReference type="EMBL" id="GJT72962.1"/>
    </source>
</evidence>
<dbReference type="Proteomes" id="UP001151760">
    <property type="component" value="Unassembled WGS sequence"/>
</dbReference>
<dbReference type="GO" id="GO:0003964">
    <property type="term" value="F:RNA-directed DNA polymerase activity"/>
    <property type="evidence" value="ECO:0007669"/>
    <property type="project" value="UniProtKB-KW"/>
</dbReference>
<sequence length="601" mass="68635">MFQKLHFNISLAEALVLMPKYSQMIKALLSNKEKLLEVANTPLTENYSAMIMKKLPEKLGDPGRFLIPCDFTKMSKCMALADLGANINLMPLGIYQKLKLPELVTTKMTLELANGSLAIPTGIAEDVLVKVGHFSFPADFVVVDYEVNYRVPLILGRPFLRTARALIDVHGEELVIRDGMERIVFKPDGSQDKESIHMMDIYDDRFKDVCEPESNDSSSPTSTIVEEFDSLVGEIIKQKEEVKEISDPVARRRACFSKLENFRIINQGRVIHSPKIASVSAISHIFPNNNLEDSFKMGDEDLNFIPNKELDKEDLIPIPRESKIGKECDFPLCDDFQSFKTFSNPLFEKKDDFPSRNDESILKEEVHKETLKSYLNPLFEDDEEIISIEVSRQISPKVNSEPSKELNLESLPKDDFDNDDDLFEMDSNNDEWKRILYGENFEKMDSDSAKTKDFDKSSSSVFKSSSYVERNNLVCYEDFHESDALFSTINEDKVFNPGILVDKNFKVHEPNVLPTLPTRSSEKMLDFDLENFQVEPKNDILNPKVLVFDPGIVDNVLTRKSSLTLKIFDPPSIVPPFIRTNSLVWGGFHLLEFLHPHYYPP</sequence>
<accession>A0ABQ5GBB0</accession>
<comment type="caution">
    <text evidence="1">The sequence shown here is derived from an EMBL/GenBank/DDBJ whole genome shotgun (WGS) entry which is preliminary data.</text>
</comment>
<keyword evidence="1" id="KW-0548">Nucleotidyltransferase</keyword>
<keyword evidence="2" id="KW-1185">Reference proteome</keyword>
<name>A0ABQ5GBB0_9ASTR</name>
<keyword evidence="1" id="KW-0808">Transferase</keyword>
<dbReference type="EMBL" id="BQNB010018308">
    <property type="protein sequence ID" value="GJT72962.1"/>
    <property type="molecule type" value="Genomic_DNA"/>
</dbReference>